<dbReference type="Proteomes" id="UP001203945">
    <property type="component" value="Unassembled WGS sequence"/>
</dbReference>
<comment type="caution">
    <text evidence="1">The sequence shown here is derived from an EMBL/GenBank/DDBJ whole genome shotgun (WGS) entry which is preliminary data.</text>
</comment>
<gene>
    <name evidence="1" type="ORF">MLD63_12490</name>
</gene>
<reference evidence="1 2" key="1">
    <citation type="submission" date="2022-03" db="EMBL/GenBank/DDBJ databases">
        <authorList>
            <person name="He Y."/>
        </authorList>
    </citation>
    <scope>NUCLEOTIDE SEQUENCE [LARGE SCALE GENOMIC DNA]</scope>
    <source>
        <strain evidence="1 2">TK19116</strain>
    </source>
</reference>
<dbReference type="EMBL" id="JAKZEU010000004">
    <property type="protein sequence ID" value="MCQ0971240.1"/>
    <property type="molecule type" value="Genomic_DNA"/>
</dbReference>
<accession>A0ABT1MSE6</accession>
<evidence type="ECO:0000313" key="1">
    <source>
        <dbReference type="EMBL" id="MCQ0971240.1"/>
    </source>
</evidence>
<dbReference type="InterPro" id="IPR029068">
    <property type="entry name" value="Glyas_Bleomycin-R_OHBP_Dase"/>
</dbReference>
<dbReference type="Gene3D" id="3.10.180.10">
    <property type="entry name" value="2,3-Dihydroxybiphenyl 1,2-Dioxygenase, domain 1"/>
    <property type="match status" value="1"/>
</dbReference>
<dbReference type="SUPFAM" id="SSF54593">
    <property type="entry name" value="Glyoxalase/Bleomycin resistance protein/Dihydroxybiphenyl dioxygenase"/>
    <property type="match status" value="1"/>
</dbReference>
<protein>
    <recommendedName>
        <fullName evidence="3">VOC domain-containing protein</fullName>
    </recommendedName>
</protein>
<name>A0ABT1MSE6_9RHOB</name>
<evidence type="ECO:0000313" key="2">
    <source>
        <dbReference type="Proteomes" id="UP001203945"/>
    </source>
</evidence>
<sequence length="115" mass="13031">MRIETVFINLNANDFNGLSGWWARLLDRHWDREPMPTCREWDLREGVLFQVLDNPGQTAPGTVTLRIANLDHRIAVLRDAGLTIPDPVAVEGFDTLRFCQFQDPEGNVVGLLEGE</sequence>
<proteinExistence type="predicted"/>
<keyword evidence="2" id="KW-1185">Reference proteome</keyword>
<organism evidence="1 2">
    <name type="scientific">Paracoccus albicereus</name>
    <dbReference type="NCBI Taxonomy" id="2922394"/>
    <lineage>
        <taxon>Bacteria</taxon>
        <taxon>Pseudomonadati</taxon>
        <taxon>Pseudomonadota</taxon>
        <taxon>Alphaproteobacteria</taxon>
        <taxon>Rhodobacterales</taxon>
        <taxon>Paracoccaceae</taxon>
        <taxon>Paracoccus</taxon>
    </lineage>
</organism>
<evidence type="ECO:0008006" key="3">
    <source>
        <dbReference type="Google" id="ProtNLM"/>
    </source>
</evidence>
<dbReference type="RefSeq" id="WP_255330247.1">
    <property type="nucleotide sequence ID" value="NZ_JAKZEU010000004.1"/>
</dbReference>